<dbReference type="Proteomes" id="UP001240250">
    <property type="component" value="Unassembled WGS sequence"/>
</dbReference>
<dbReference type="PANTHER" id="PTHR43157">
    <property type="entry name" value="PHOSPHATIDYLINOSITOL-GLYCAN BIOSYNTHESIS CLASS F PROTEIN-RELATED"/>
    <property type="match status" value="1"/>
</dbReference>
<dbReference type="Gene3D" id="3.40.50.720">
    <property type="entry name" value="NAD(P)-binding Rossmann-like Domain"/>
    <property type="match status" value="1"/>
</dbReference>
<evidence type="ECO:0000313" key="2">
    <source>
        <dbReference type="EMBL" id="MDQ0425720.1"/>
    </source>
</evidence>
<keyword evidence="1" id="KW-0560">Oxidoreductase</keyword>
<name>A0ABU0GK27_9CELL</name>
<dbReference type="EMBL" id="JAUSVM010000001">
    <property type="protein sequence ID" value="MDQ0425720.1"/>
    <property type="molecule type" value="Genomic_DNA"/>
</dbReference>
<proteinExistence type="predicted"/>
<accession>A0ABU0GK27</accession>
<dbReference type="Pfam" id="PF00106">
    <property type="entry name" value="adh_short"/>
    <property type="match status" value="1"/>
</dbReference>
<dbReference type="RefSeq" id="WP_070319788.1">
    <property type="nucleotide sequence ID" value="NZ_JAUSVM010000001.1"/>
</dbReference>
<evidence type="ECO:0000256" key="1">
    <source>
        <dbReference type="ARBA" id="ARBA00023002"/>
    </source>
</evidence>
<dbReference type="PRINTS" id="PR00081">
    <property type="entry name" value="GDHRDH"/>
</dbReference>
<dbReference type="InterPro" id="IPR002347">
    <property type="entry name" value="SDR_fam"/>
</dbReference>
<dbReference type="PANTHER" id="PTHR43157:SF31">
    <property type="entry name" value="PHOSPHATIDYLINOSITOL-GLYCAN BIOSYNTHESIS CLASS F PROTEIN"/>
    <property type="match status" value="1"/>
</dbReference>
<protein>
    <submittedName>
        <fullName evidence="2">NAD(P)-dependent dehydrogenase (Short-subunit alcohol dehydrogenase family)</fullName>
    </submittedName>
</protein>
<gene>
    <name evidence="2" type="ORF">JO380_002101</name>
</gene>
<evidence type="ECO:0000313" key="3">
    <source>
        <dbReference type="Proteomes" id="UP001240250"/>
    </source>
</evidence>
<keyword evidence="3" id="KW-1185">Reference proteome</keyword>
<comment type="caution">
    <text evidence="2">The sequence shown here is derived from an EMBL/GenBank/DDBJ whole genome shotgun (WGS) entry which is preliminary data.</text>
</comment>
<dbReference type="SUPFAM" id="SSF51735">
    <property type="entry name" value="NAD(P)-binding Rossmann-fold domains"/>
    <property type="match status" value="1"/>
</dbReference>
<reference evidence="2 3" key="1">
    <citation type="submission" date="2023-07" db="EMBL/GenBank/DDBJ databases">
        <title>Sequencing the genomes of 1000 actinobacteria strains.</title>
        <authorList>
            <person name="Klenk H.-P."/>
        </authorList>
    </citation>
    <scope>NUCLEOTIDE SEQUENCE [LARGE SCALE GENOMIC DNA]</scope>
    <source>
        <strain evidence="2 3">DSM 14785</strain>
    </source>
</reference>
<dbReference type="InterPro" id="IPR036291">
    <property type="entry name" value="NAD(P)-bd_dom_sf"/>
</dbReference>
<sequence>MTHHPRTVVVTGASDGIGAAAARALAAAGHEVVVVGRNAERTRRVAAEAGATAHLADFTDLAQVRALADELLTAHPRIDALVNNAGGLFPELTWTQDGLETTFQVDHLAPFLLTHLLLDRLLASDGPAVVTTSSAAHRVSRLTTADALVLGGRQDERRYVPFRAYADAKLANLLFTRELHRRYHRAGLASGAVHPGGVATSFAGTSHDLFGWFYRSPLGQRVLRTPEQGAADLVRLAGERPDVDWPSGQYWADGRIARVNHRGDDPTLARVLWERSEELLGLA</sequence>
<organism evidence="2 3">
    <name type="scientific">Cellulomonas iranensis</name>
    <dbReference type="NCBI Taxonomy" id="76862"/>
    <lineage>
        <taxon>Bacteria</taxon>
        <taxon>Bacillati</taxon>
        <taxon>Actinomycetota</taxon>
        <taxon>Actinomycetes</taxon>
        <taxon>Micrococcales</taxon>
        <taxon>Cellulomonadaceae</taxon>
        <taxon>Cellulomonas</taxon>
    </lineage>
</organism>